<dbReference type="EMBL" id="MLAK01000824">
    <property type="protein sequence ID" value="OHT03525.1"/>
    <property type="molecule type" value="Genomic_DNA"/>
</dbReference>
<protein>
    <submittedName>
        <fullName evidence="1">Uncharacterized protein</fullName>
    </submittedName>
</protein>
<dbReference type="GeneID" id="94841265"/>
<comment type="caution">
    <text evidence="1">The sequence shown here is derived from an EMBL/GenBank/DDBJ whole genome shotgun (WGS) entry which is preliminary data.</text>
</comment>
<sequence>MSTDKATLVLILVPYKKEKQSVDVNKQSPLIDLKKFIYKSFVEPKKQTEATSDISFKIEVNGEEHTIWENEDLTMMTDLLKRNHADQYFIYTKTKKLPIQFYGVNEIYDYEVNLLDNDLSLCEFLQKKYDVDYVFVDYHIRRKNIPLYLKDYMLDKEFKQLNAYPFKNHIKFTFTDPPKPAYLSSPENVTIQELTELMVKLNFKEKTYNIKRDYKLIELLYKNKKLNPNQRIFDMMQKRKNKTTTMEFDVNKYLRSKLLLSSNGKSIEWELLVKSGNIVKNEIITYVKSLVANDNLRFTFNNGQELQPELKIFDFRNSPNTIPDIKVEDGKNDIQMKCLCTIYPNEGDEKKDIINKEIIVPADAKIQDVINKLTQHVKTSFKVFQNDTSQDSVDPNMEIITFLSKYSHLHFHIEVNNPEPKSMPVSLEPQQEELEGVDEAEEKNYGCSYNGRLKFRTMPPHSTVGDLLVIIEKEKNTQNLVAIYNGKLLSKEMELESFYNEDEDESICFTESKLDLIEVILIVGGQQMKLEMVKNQANIGSVRSHVSGILKTAVENIILICHGDELADEEEIEPKMEIICEVDPNAKQSLEAIQKSQEALEKSIGRSLRGTVNLPNPSTIFDEEDRDEEYDEGYDEDGNDDIDNEVLTLIKKGKGPVAISSNHDCFIFKFKRVGKDQQTCELELQKTIRVRDAKPIVAEKLGTGIDPDDVRIAIGNKHLPDFARIIDQVNGNVSYFSVMIQSLTDTVVFTRT</sequence>
<proteinExistence type="predicted"/>
<name>A0A1J4K219_9EUKA</name>
<reference evidence="1" key="1">
    <citation type="submission" date="2016-10" db="EMBL/GenBank/DDBJ databases">
        <authorList>
            <person name="Benchimol M."/>
            <person name="Almeida L.G."/>
            <person name="Vasconcelos A.T."/>
            <person name="Perreira-Neves A."/>
            <person name="Rosa I.A."/>
            <person name="Tasca T."/>
            <person name="Bogo M.R."/>
            <person name="de Souza W."/>
        </authorList>
    </citation>
    <scope>NUCLEOTIDE SEQUENCE [LARGE SCALE GENOMIC DNA]</scope>
    <source>
        <strain evidence="1">K</strain>
    </source>
</reference>
<gene>
    <name evidence="1" type="ORF">TRFO_29079</name>
</gene>
<dbReference type="Proteomes" id="UP000179807">
    <property type="component" value="Unassembled WGS sequence"/>
</dbReference>
<organism evidence="1 2">
    <name type="scientific">Tritrichomonas foetus</name>
    <dbReference type="NCBI Taxonomy" id="1144522"/>
    <lineage>
        <taxon>Eukaryota</taxon>
        <taxon>Metamonada</taxon>
        <taxon>Parabasalia</taxon>
        <taxon>Tritrichomonadida</taxon>
        <taxon>Tritrichomonadidae</taxon>
        <taxon>Tritrichomonas</taxon>
    </lineage>
</organism>
<keyword evidence="2" id="KW-1185">Reference proteome</keyword>
<dbReference type="RefSeq" id="XP_068356661.1">
    <property type="nucleotide sequence ID" value="XM_068506561.1"/>
</dbReference>
<evidence type="ECO:0000313" key="1">
    <source>
        <dbReference type="EMBL" id="OHT03525.1"/>
    </source>
</evidence>
<dbReference type="VEuPathDB" id="TrichDB:TRFO_29079"/>
<dbReference type="AlphaFoldDB" id="A0A1J4K219"/>
<evidence type="ECO:0000313" key="2">
    <source>
        <dbReference type="Proteomes" id="UP000179807"/>
    </source>
</evidence>
<accession>A0A1J4K219</accession>